<evidence type="ECO:0000313" key="3">
    <source>
        <dbReference type="WBParaSite" id="TTAC_0000514001-mRNA-1"/>
    </source>
</evidence>
<dbReference type="WBParaSite" id="TTAC_0000514001-mRNA-1">
    <property type="protein sequence ID" value="TTAC_0000514001-mRNA-1"/>
    <property type="gene ID" value="TTAC_0000514001"/>
</dbReference>
<sequence length="390" mass="43690">LGLFIRQFAEIKDVKRIPVSRGSLSSKFISISDAYAQGALLMSNEAMAFADLLNGLNVIDFCFVLKDNLSLLDAPLAPIDYQWCIDPHSSNGSSEESHTQHGFEKCLSSLIEQKSYLEEAVSTARSRLDELDKEVTTLTSENSTLREVKADMEAEISKLGEENNRLSSLLQEVQSELEVVRETFKHSSLSLDTQNLELERQLNEEKRRRLASEESLAHEREARCAAETELTRLKTLSSERETCLTEYRSQIAAMVALNKGFSEKLRSVSAELEASNKRAGDLQEKMDGMSSVLAGMNERCNHLKEEKVANEKSLQEAIDRANQADRMCVQLQADLEANREFTQNLQSQLDEVYVDLASVKALQENLDRKSQCITSVCFVIFSVVAVVSSD</sequence>
<evidence type="ECO:0000256" key="2">
    <source>
        <dbReference type="SAM" id="Coils"/>
    </source>
</evidence>
<feature type="coiled-coil region" evidence="2">
    <location>
        <begin position="265"/>
        <end position="334"/>
    </location>
</feature>
<feature type="coiled-coil region" evidence="2">
    <location>
        <begin position="114"/>
        <end position="215"/>
    </location>
</feature>
<protein>
    <submittedName>
        <fullName evidence="3">RUN domain-containing protein</fullName>
    </submittedName>
</protein>
<name>A0A0R3WWK0_HYDTA</name>
<accession>A0A0R3WWK0</accession>
<dbReference type="SUPFAM" id="SSF90257">
    <property type="entry name" value="Myosin rod fragments"/>
    <property type="match status" value="1"/>
</dbReference>
<dbReference type="PANTHER" id="PTHR45956:SF6">
    <property type="entry name" value="RUN DOMAIN-CONTAINING PROTEIN"/>
    <property type="match status" value="1"/>
</dbReference>
<dbReference type="STRING" id="6205.A0A0R3WWK0"/>
<proteinExistence type="predicted"/>
<evidence type="ECO:0000256" key="1">
    <source>
        <dbReference type="ARBA" id="ARBA00023054"/>
    </source>
</evidence>
<dbReference type="InterPro" id="IPR047335">
    <property type="entry name" value="RUFY1-3"/>
</dbReference>
<dbReference type="PANTHER" id="PTHR45956">
    <property type="entry name" value="RUN AND FYVE DOMAIN-CONTAINING PROTEIN 2-LIKE PROTEIN"/>
    <property type="match status" value="1"/>
</dbReference>
<keyword evidence="1 2" id="KW-0175">Coiled coil</keyword>
<dbReference type="AlphaFoldDB" id="A0A0R3WWK0"/>
<reference evidence="3" key="1">
    <citation type="submission" date="2017-02" db="UniProtKB">
        <authorList>
            <consortium name="WormBaseParasite"/>
        </authorList>
    </citation>
    <scope>IDENTIFICATION</scope>
</reference>
<organism evidence="3">
    <name type="scientific">Hydatigena taeniaeformis</name>
    <name type="common">Feline tapeworm</name>
    <name type="synonym">Taenia taeniaeformis</name>
    <dbReference type="NCBI Taxonomy" id="6205"/>
    <lineage>
        <taxon>Eukaryota</taxon>
        <taxon>Metazoa</taxon>
        <taxon>Spiralia</taxon>
        <taxon>Lophotrochozoa</taxon>
        <taxon>Platyhelminthes</taxon>
        <taxon>Cestoda</taxon>
        <taxon>Eucestoda</taxon>
        <taxon>Cyclophyllidea</taxon>
        <taxon>Taeniidae</taxon>
        <taxon>Hydatigera</taxon>
    </lineage>
</organism>